<proteinExistence type="predicted"/>
<keyword evidence="2" id="KW-1185">Reference proteome</keyword>
<gene>
    <name evidence="1" type="ORF">JOF34_000089</name>
</gene>
<reference evidence="1 2" key="1">
    <citation type="submission" date="2021-03" db="EMBL/GenBank/DDBJ databases">
        <title>Sequencing the genomes of 1000 actinobacteria strains.</title>
        <authorList>
            <person name="Klenk H.-P."/>
        </authorList>
    </citation>
    <scope>NUCLEOTIDE SEQUENCE [LARGE SCALE GENOMIC DNA]</scope>
    <source>
        <strain evidence="1 2">DSM 24221</strain>
    </source>
</reference>
<evidence type="ECO:0000313" key="1">
    <source>
        <dbReference type="EMBL" id="MBP2435503.1"/>
    </source>
</evidence>
<comment type="caution">
    <text evidence="1">The sequence shown here is derived from an EMBL/GenBank/DDBJ whole genome shotgun (WGS) entry which is preliminary data.</text>
</comment>
<accession>A0ABS4ZES5</accession>
<name>A0ABS4ZES5_9MICO</name>
<evidence type="ECO:0000313" key="2">
    <source>
        <dbReference type="Proteomes" id="UP001519362"/>
    </source>
</evidence>
<organism evidence="1 2">
    <name type="scientific">Microbacterium amylolyticum</name>
    <dbReference type="NCBI Taxonomy" id="936337"/>
    <lineage>
        <taxon>Bacteria</taxon>
        <taxon>Bacillati</taxon>
        <taxon>Actinomycetota</taxon>
        <taxon>Actinomycetes</taxon>
        <taxon>Micrococcales</taxon>
        <taxon>Microbacteriaceae</taxon>
        <taxon>Microbacterium</taxon>
    </lineage>
</organism>
<sequence length="46" mass="4958">MSTRSLGEQTRSNELGVVIEELMETVDDVHAAGNAVKQNDTLRGGE</sequence>
<protein>
    <submittedName>
        <fullName evidence="1">Uncharacterized protein</fullName>
    </submittedName>
</protein>
<dbReference type="EMBL" id="JAGIOL010000001">
    <property type="protein sequence ID" value="MBP2435503.1"/>
    <property type="molecule type" value="Genomic_DNA"/>
</dbReference>
<dbReference type="Proteomes" id="UP001519362">
    <property type="component" value="Unassembled WGS sequence"/>
</dbReference>